<dbReference type="AlphaFoldDB" id="A0A2L2BQU9"/>
<keyword evidence="1" id="KW-0472">Membrane</keyword>
<gene>
    <name evidence="2" type="ORF">C3B54_111040</name>
</gene>
<dbReference type="RefSeq" id="WP_104913542.1">
    <property type="nucleotide sequence ID" value="NZ_CP026923.1"/>
</dbReference>
<keyword evidence="1" id="KW-0812">Transmembrane</keyword>
<dbReference type="KEGG" id="psai:C3B54_111040"/>
<accession>A0A2L2BQU9</accession>
<feature type="transmembrane region" description="Helical" evidence="1">
    <location>
        <begin position="29"/>
        <end position="49"/>
    </location>
</feature>
<evidence type="ECO:0000313" key="3">
    <source>
        <dbReference type="Proteomes" id="UP000243077"/>
    </source>
</evidence>
<evidence type="ECO:0000313" key="2">
    <source>
        <dbReference type="EMBL" id="AVG24007.1"/>
    </source>
</evidence>
<name>A0A2L2BQU9_9MICO</name>
<protein>
    <submittedName>
        <fullName evidence="2">DUF3099-like protein</fullName>
    </submittedName>
</protein>
<dbReference type="InterPro" id="IPR021449">
    <property type="entry name" value="DUF3099"/>
</dbReference>
<keyword evidence="3" id="KW-1185">Reference proteome</keyword>
<organism evidence="2 3">
    <name type="scientific">Pontimonas salivibrio</name>
    <dbReference type="NCBI Taxonomy" id="1159327"/>
    <lineage>
        <taxon>Bacteria</taxon>
        <taxon>Bacillati</taxon>
        <taxon>Actinomycetota</taxon>
        <taxon>Actinomycetes</taxon>
        <taxon>Micrococcales</taxon>
        <taxon>Microbacteriaceae</taxon>
        <taxon>Pontimonas</taxon>
    </lineage>
</organism>
<dbReference type="OrthoDB" id="4229919at2"/>
<sequence>MAQVNAVTSLHESPDDERRSRMVKYSAAMGVRLVCIGLCFVTPGAWMLVPAAGAVLLPYLAVVAANQVTQRGNTAQAYAPSQIVRFDASPR</sequence>
<keyword evidence="1" id="KW-1133">Transmembrane helix</keyword>
<dbReference type="EMBL" id="CP026923">
    <property type="protein sequence ID" value="AVG24007.1"/>
    <property type="molecule type" value="Genomic_DNA"/>
</dbReference>
<reference evidence="2 3" key="1">
    <citation type="submission" date="2018-02" db="EMBL/GenBank/DDBJ databases">
        <title>Complete genome of the streamlined marine actinobacterium Pontimonas salivibrio CL-TW6 adapted to coastal planktonic lifestype.</title>
        <authorList>
            <person name="Cho B.C."/>
            <person name="Hardies S.C."/>
            <person name="Jang G.I."/>
            <person name="Hwang C.Y."/>
        </authorList>
    </citation>
    <scope>NUCLEOTIDE SEQUENCE [LARGE SCALE GENOMIC DNA]</scope>
    <source>
        <strain evidence="2 3">CL-TW6</strain>
    </source>
</reference>
<dbReference type="Proteomes" id="UP000243077">
    <property type="component" value="Chromosome"/>
</dbReference>
<evidence type="ECO:0000256" key="1">
    <source>
        <dbReference type="SAM" id="Phobius"/>
    </source>
</evidence>
<proteinExistence type="predicted"/>
<dbReference type="Pfam" id="PF11298">
    <property type="entry name" value="DUF3099"/>
    <property type="match status" value="1"/>
</dbReference>